<keyword evidence="9" id="KW-1185">Reference proteome</keyword>
<evidence type="ECO:0000313" key="9">
    <source>
        <dbReference type="Proteomes" id="UP001150062"/>
    </source>
</evidence>
<sequence length="749" mass="87976">MESSLLILLDYLKEKKKDPDTRISKETKKETKNAIEELCKFGKENGFDCETLEVISKIINSKCLKAMENRNMIRSMMPQTTVSEQTIRNLVSGFRSFSFATQKLILEWISLVSSFVKPIGCLCNYFSFFFHQLSIDSLVPQSCSILSKIARSKNVTSFLLNRLQALLQLKPKCLPLMALIQVFISLQPHLSSSGIMPNINTTLQSTLRKKSSLSSCFPSPNPEMVKNFFKIKNLNSKFEKNKKKREKETEEKTEMEIEEKETETEIETEKETEKETETEIEISLQKKILELLFHFQQKDGRNNKNKKEIILNPKIKFSSHSILNLEFSKDLSKHLFSLDPQITDQLRIGNYVSHMLEENFLWTNPWRNAQNYQNASLLLRKINSISEFFNENLAEVNVFLPKFLRRLSPINKHFQSNNIDQNTNKNKNKNTNENKNQNEMVSIETTLFNLLSKYKLIPYEQIYYQLLLPLVNSCNQSSPNGLFRLKIIRVLLDLIEYWCEFDLISFKNLNQSQIHFNPYKVIYEVLKFINLLFSIFLIDATPGGLIQNTILAFYEFTSTCLQRKKLSFFVIPTTDIAWRFLISTPNCCSRFCQILLNFSQEIKIFSKKKKKRKKKEKENDSNSNSQHIPLDFFNFKQKKLQFNQIIKLYFNILWSNTWNPQKKFVSFSQIYFPKSIRKIIDKNIFNHSLSVTNSPMFHSYTQQFLRKTNQKKIIFNENTRIKYLKFLNAKGLSGIYNFINSQISELENN</sequence>
<keyword evidence="6" id="KW-0137">Centromere</keyword>
<proteinExistence type="inferred from homology"/>
<dbReference type="PANTHER" id="PTHR48208:SF2">
    <property type="entry name" value="CENTROMERE PROTEIN I"/>
    <property type="match status" value="1"/>
</dbReference>
<evidence type="ECO:0000256" key="7">
    <source>
        <dbReference type="SAM" id="MobiDB-lite"/>
    </source>
</evidence>
<comment type="similarity">
    <text evidence="3">Belongs to the CENP-I/CTF3 family.</text>
</comment>
<evidence type="ECO:0000256" key="6">
    <source>
        <dbReference type="ARBA" id="ARBA00023328"/>
    </source>
</evidence>
<protein>
    <submittedName>
        <fullName evidence="8">Centromere protein i</fullName>
    </submittedName>
</protein>
<feature type="compositionally biased region" description="Low complexity" evidence="7">
    <location>
        <begin position="421"/>
        <end position="436"/>
    </location>
</feature>
<evidence type="ECO:0000256" key="1">
    <source>
        <dbReference type="ARBA" id="ARBA00004123"/>
    </source>
</evidence>
<dbReference type="PANTHER" id="PTHR48208">
    <property type="entry name" value="CENTROMERE PROTEIN I"/>
    <property type="match status" value="1"/>
</dbReference>
<evidence type="ECO:0000256" key="4">
    <source>
        <dbReference type="ARBA" id="ARBA00022454"/>
    </source>
</evidence>
<keyword evidence="5" id="KW-0539">Nucleus</keyword>
<organism evidence="8 9">
    <name type="scientific">Anaeramoeba flamelloides</name>
    <dbReference type="NCBI Taxonomy" id="1746091"/>
    <lineage>
        <taxon>Eukaryota</taxon>
        <taxon>Metamonada</taxon>
        <taxon>Anaeramoebidae</taxon>
        <taxon>Anaeramoeba</taxon>
    </lineage>
</organism>
<gene>
    <name evidence="8" type="ORF">M0813_17320</name>
</gene>
<feature type="region of interest" description="Disordered" evidence="7">
    <location>
        <begin position="240"/>
        <end position="278"/>
    </location>
</feature>
<feature type="compositionally biased region" description="Basic and acidic residues" evidence="7">
    <location>
        <begin position="246"/>
        <end position="255"/>
    </location>
</feature>
<reference evidence="8" key="1">
    <citation type="submission" date="2022-08" db="EMBL/GenBank/DDBJ databases">
        <title>Novel sulfate-reducing endosymbionts in the free-living metamonad Anaeramoeba.</title>
        <authorList>
            <person name="Jerlstrom-Hultqvist J."/>
            <person name="Cepicka I."/>
            <person name="Gallot-Lavallee L."/>
            <person name="Salas-Leiva D."/>
            <person name="Curtis B.A."/>
            <person name="Zahonova K."/>
            <person name="Pipaliya S."/>
            <person name="Dacks J."/>
            <person name="Roger A.J."/>
        </authorList>
    </citation>
    <scope>NUCLEOTIDE SEQUENCE</scope>
    <source>
        <strain evidence="8">Schooner1</strain>
    </source>
</reference>
<evidence type="ECO:0000256" key="2">
    <source>
        <dbReference type="ARBA" id="ARBA00004584"/>
    </source>
</evidence>
<comment type="subcellular location">
    <subcellularLocation>
        <location evidence="2">Chromosome</location>
        <location evidence="2">Centromere</location>
    </subcellularLocation>
    <subcellularLocation>
        <location evidence="1">Nucleus</location>
    </subcellularLocation>
</comment>
<dbReference type="EMBL" id="JAOAOG010000106">
    <property type="protein sequence ID" value="KAJ6248827.1"/>
    <property type="molecule type" value="Genomic_DNA"/>
</dbReference>
<dbReference type="Proteomes" id="UP001150062">
    <property type="component" value="Unassembled WGS sequence"/>
</dbReference>
<evidence type="ECO:0000256" key="5">
    <source>
        <dbReference type="ARBA" id="ARBA00023242"/>
    </source>
</evidence>
<feature type="compositionally biased region" description="Acidic residues" evidence="7">
    <location>
        <begin position="256"/>
        <end position="266"/>
    </location>
</feature>
<evidence type="ECO:0000256" key="3">
    <source>
        <dbReference type="ARBA" id="ARBA00005470"/>
    </source>
</evidence>
<comment type="caution">
    <text evidence="8">The sequence shown here is derived from an EMBL/GenBank/DDBJ whole genome shotgun (WGS) entry which is preliminary data.</text>
</comment>
<name>A0ABQ8YW44_9EUKA</name>
<evidence type="ECO:0000313" key="8">
    <source>
        <dbReference type="EMBL" id="KAJ6248827.1"/>
    </source>
</evidence>
<dbReference type="InterPro" id="IPR012485">
    <property type="entry name" value="CENP-I"/>
</dbReference>
<keyword evidence="4" id="KW-0158">Chromosome</keyword>
<accession>A0ABQ8YW44</accession>
<feature type="compositionally biased region" description="Basic and acidic residues" evidence="7">
    <location>
        <begin position="267"/>
        <end position="277"/>
    </location>
</feature>
<feature type="region of interest" description="Disordered" evidence="7">
    <location>
        <begin position="415"/>
        <end position="436"/>
    </location>
</feature>
<dbReference type="Pfam" id="PF07778">
    <property type="entry name" value="CENP-I"/>
    <property type="match status" value="1"/>
</dbReference>